<comment type="subcellular location">
    <subcellularLocation>
        <location evidence="1">Membrane</location>
        <topology evidence="1">Multi-pass membrane protein</topology>
    </subcellularLocation>
</comment>
<organism evidence="5 6">
    <name type="scientific">Orbilia oligospora</name>
    <name type="common">Nematode-trapping fungus</name>
    <name type="synonym">Arthrobotrys oligospora</name>
    <dbReference type="NCBI Taxonomy" id="2813651"/>
    <lineage>
        <taxon>Eukaryota</taxon>
        <taxon>Fungi</taxon>
        <taxon>Dikarya</taxon>
        <taxon>Ascomycota</taxon>
        <taxon>Pezizomycotina</taxon>
        <taxon>Orbiliomycetes</taxon>
        <taxon>Orbiliales</taxon>
        <taxon>Orbiliaceae</taxon>
        <taxon>Orbilia</taxon>
    </lineage>
</organism>
<dbReference type="OrthoDB" id="5667at2759"/>
<dbReference type="GO" id="GO:0022857">
    <property type="term" value="F:transmembrane transporter activity"/>
    <property type="evidence" value="ECO:0007669"/>
    <property type="project" value="InterPro"/>
</dbReference>
<feature type="transmembrane region" description="Helical" evidence="3">
    <location>
        <begin position="237"/>
        <end position="256"/>
    </location>
</feature>
<dbReference type="InterPro" id="IPR050327">
    <property type="entry name" value="Proton-linked_MCT"/>
</dbReference>
<dbReference type="Gene3D" id="1.20.1250.20">
    <property type="entry name" value="MFS general substrate transporter like domains"/>
    <property type="match status" value="2"/>
</dbReference>
<feature type="transmembrane region" description="Helical" evidence="3">
    <location>
        <begin position="501"/>
        <end position="519"/>
    </location>
</feature>
<reference evidence="5 6" key="1">
    <citation type="submission" date="2020-01" db="EMBL/GenBank/DDBJ databases">
        <authorList>
            <person name="Palmer J.M."/>
        </authorList>
    </citation>
    <scope>NUCLEOTIDE SEQUENCE [LARGE SCALE GENOMIC DNA]</scope>
    <source>
        <strain evidence="5 6">TWF970</strain>
    </source>
</reference>
<dbReference type="PROSITE" id="PS50850">
    <property type="entry name" value="MFS"/>
    <property type="match status" value="1"/>
</dbReference>
<feature type="transmembrane region" description="Helical" evidence="3">
    <location>
        <begin position="531"/>
        <end position="553"/>
    </location>
</feature>
<evidence type="ECO:0000259" key="4">
    <source>
        <dbReference type="PROSITE" id="PS50850"/>
    </source>
</evidence>
<comment type="caution">
    <text evidence="5">The sequence shown here is derived from an EMBL/GenBank/DDBJ whole genome shotgun (WGS) entry which is preliminary data.</text>
</comment>
<feature type="transmembrane region" description="Helical" evidence="3">
    <location>
        <begin position="262"/>
        <end position="282"/>
    </location>
</feature>
<evidence type="ECO:0000313" key="6">
    <source>
        <dbReference type="Proteomes" id="UP000474640"/>
    </source>
</evidence>
<dbReference type="Pfam" id="PF07690">
    <property type="entry name" value="MFS_1"/>
    <property type="match status" value="1"/>
</dbReference>
<keyword evidence="3" id="KW-1133">Transmembrane helix</keyword>
<feature type="transmembrane region" description="Helical" evidence="3">
    <location>
        <begin position="367"/>
        <end position="389"/>
    </location>
</feature>
<dbReference type="InterPro" id="IPR011701">
    <property type="entry name" value="MFS"/>
</dbReference>
<feature type="transmembrane region" description="Helical" evidence="3">
    <location>
        <begin position="321"/>
        <end position="346"/>
    </location>
</feature>
<dbReference type="AlphaFoldDB" id="A0A7C8VDQ3"/>
<dbReference type="InterPro" id="IPR036259">
    <property type="entry name" value="MFS_trans_sf"/>
</dbReference>
<feature type="transmembrane region" description="Helical" evidence="3">
    <location>
        <begin position="437"/>
        <end position="458"/>
    </location>
</feature>
<keyword evidence="3" id="KW-0812">Transmembrane</keyword>
<feature type="transmembrane region" description="Helical" evidence="3">
    <location>
        <begin position="167"/>
        <end position="188"/>
    </location>
</feature>
<evidence type="ECO:0000256" key="3">
    <source>
        <dbReference type="SAM" id="Phobius"/>
    </source>
</evidence>
<evidence type="ECO:0000256" key="1">
    <source>
        <dbReference type="ARBA" id="ARBA00004141"/>
    </source>
</evidence>
<dbReference type="SUPFAM" id="SSF103473">
    <property type="entry name" value="MFS general substrate transporter"/>
    <property type="match status" value="1"/>
</dbReference>
<comment type="similarity">
    <text evidence="2">Belongs to the major facilitator superfamily. Monocarboxylate porter (TC 2.A.1.13) family.</text>
</comment>
<dbReference type="PANTHER" id="PTHR11360">
    <property type="entry name" value="MONOCARBOXYLATE TRANSPORTER"/>
    <property type="match status" value="1"/>
</dbReference>
<feature type="transmembrane region" description="Helical" evidence="3">
    <location>
        <begin position="294"/>
        <end position="315"/>
    </location>
</feature>
<dbReference type="PANTHER" id="PTHR11360:SF177">
    <property type="entry name" value="RIBOFLAVIN TRANSPORTER MCH5"/>
    <property type="match status" value="1"/>
</dbReference>
<dbReference type="InterPro" id="IPR020846">
    <property type="entry name" value="MFS_dom"/>
</dbReference>
<evidence type="ECO:0000256" key="2">
    <source>
        <dbReference type="ARBA" id="ARBA00006727"/>
    </source>
</evidence>
<dbReference type="GO" id="GO:0016020">
    <property type="term" value="C:membrane"/>
    <property type="evidence" value="ECO:0007669"/>
    <property type="project" value="UniProtKB-SubCell"/>
</dbReference>
<name>A0A7C8VDQ3_ORBOL</name>
<proteinExistence type="inferred from homology"/>
<keyword evidence="3" id="KW-0472">Membrane</keyword>
<protein>
    <recommendedName>
        <fullName evidence="4">Major facilitator superfamily (MFS) profile domain-containing protein</fullName>
    </recommendedName>
</protein>
<feature type="transmembrane region" description="Helical" evidence="3">
    <location>
        <begin position="464"/>
        <end position="489"/>
    </location>
</feature>
<dbReference type="EMBL" id="JAABOJ010000005">
    <property type="protein sequence ID" value="KAF3286690.1"/>
    <property type="molecule type" value="Genomic_DNA"/>
</dbReference>
<sequence length="562" mass="60939">MATSYSESTKDSMDITVRVDDNQILPIPVEAQIDAAVVSSTKVIIADLAQRNIEKARVSKEIERNNRHARCSNSVEEHNNGATNTTTTTTTIITVPEDMYNRLSLSLSAGERSPATTINALASTDASIVVADDTQGIIVKRGDEEKGVVESVVIDPGEGFPDGGRKAWLCVLGTWLCLFSAFGLMNAIGVFQAYYKAYLLPEYTDSQLSWIMGFYLFFVFAGGVFAGTIFDIYGPTYLIIGGTFCLPFGMVLISISTKYWHLLFAQSFLVGGGTAMTFYASISSVTTWFYHRRAMAIGIASTGGGVGGIFFPLVVSHLLHYLGFAWTTRLFGLVYLATLSIACILVKSRLTHAKSLKARRIVLFDFAAFKEPAWSFFGAGCFVQLLGLWGPINYLASFALANGFSASMAFYMIAFLNGGSIFGRALPGLLGDRFGRITMFIIFSTISGFLILAMWSQLHSQAGIIAFAILYGFSSGAFLSIYAACAAQLTKNVAIIGQRLGTLNVLTAISSLIALPISGSLVDHMNDFTPLIWFSGAMMLTGSCFLVVARYYAGGKKWRVIV</sequence>
<feature type="transmembrane region" description="Helical" evidence="3">
    <location>
        <begin position="208"/>
        <end position="230"/>
    </location>
</feature>
<feature type="transmembrane region" description="Helical" evidence="3">
    <location>
        <begin position="395"/>
        <end position="416"/>
    </location>
</feature>
<evidence type="ECO:0000313" key="5">
    <source>
        <dbReference type="EMBL" id="KAF3286690.1"/>
    </source>
</evidence>
<dbReference type="Proteomes" id="UP000474640">
    <property type="component" value="Unassembled WGS sequence"/>
</dbReference>
<feature type="domain" description="Major facilitator superfamily (MFS) profile" evidence="4">
    <location>
        <begin position="166"/>
        <end position="554"/>
    </location>
</feature>
<gene>
    <name evidence="5" type="ORF">TWF970_008535</name>
</gene>
<accession>A0A7C8VDQ3</accession>